<dbReference type="InterPro" id="IPR018060">
    <property type="entry name" value="HTH_AraC"/>
</dbReference>
<reference evidence="5 6" key="1">
    <citation type="journal article" date="1992" name="Int. J. Syst. Bacteriol.">
        <title>Sphingobacterium antarcticus sp. nov. a Psychrotrophic Bacterium from the Soils of Schirmacher Oasis, Antarctica.</title>
        <authorList>
            <person name="Shivaji S."/>
            <person name="Ray M.K."/>
            <person name="Rao N.S."/>
            <person name="Saiserr L."/>
            <person name="Jagannadham M.V."/>
            <person name="Kumar G.S."/>
            <person name="Reddy G."/>
            <person name="Bhargava P.M."/>
        </authorList>
    </citation>
    <scope>NUCLEOTIDE SEQUENCE [LARGE SCALE GENOMIC DNA]</scope>
    <source>
        <strain evidence="5 6">4BY</strain>
    </source>
</reference>
<evidence type="ECO:0000259" key="4">
    <source>
        <dbReference type="PROSITE" id="PS01124"/>
    </source>
</evidence>
<dbReference type="AlphaFoldDB" id="A0A081PIX6"/>
<dbReference type="eggNOG" id="COG2207">
    <property type="taxonomic scope" value="Bacteria"/>
</dbReference>
<evidence type="ECO:0000313" key="5">
    <source>
        <dbReference type="EMBL" id="KEQ30649.1"/>
    </source>
</evidence>
<dbReference type="SMART" id="SM00342">
    <property type="entry name" value="HTH_ARAC"/>
    <property type="match status" value="1"/>
</dbReference>
<dbReference type="EMBL" id="JNFF01000033">
    <property type="protein sequence ID" value="KEQ30649.1"/>
    <property type="molecule type" value="Genomic_DNA"/>
</dbReference>
<name>A0A081PIX6_9SPHI</name>
<keyword evidence="3" id="KW-0804">Transcription</keyword>
<dbReference type="PROSITE" id="PS01124">
    <property type="entry name" value="HTH_ARAC_FAMILY_2"/>
    <property type="match status" value="1"/>
</dbReference>
<keyword evidence="1" id="KW-0805">Transcription regulation</keyword>
<gene>
    <name evidence="5" type="ORF">N180_05365</name>
</gene>
<keyword evidence="6" id="KW-1185">Reference proteome</keyword>
<evidence type="ECO:0000256" key="2">
    <source>
        <dbReference type="ARBA" id="ARBA00023125"/>
    </source>
</evidence>
<dbReference type="SUPFAM" id="SSF46689">
    <property type="entry name" value="Homeodomain-like"/>
    <property type="match status" value="1"/>
</dbReference>
<proteinExistence type="predicted"/>
<sequence>MKKAEQLEDFYKKTSHWMPDNLKKELGHFNVFRLEEHLVPNTDCLPYSRRDFYKVSLITGPTKFYYADKSVEFEKSALIFANPQIPYSWESKAEKATGFFCIFSESFLDNLAHIKEYPVFKPGDPPVFILSDQQLEDISKIYQKMLVEINSEFTYKYDLLRNLLMELIYSALKMTPATSSRYNGSTASVRVASVFTELLERQFPIESPNQKMKFRSPVEFAKQLSIHVNHLNRSLKEITGKTTSQLIEERLIQEARALLMHSDWTITQIAWCLGFEELPHFINYFKKNANLTPRAFRKLQNV</sequence>
<evidence type="ECO:0000313" key="6">
    <source>
        <dbReference type="Proteomes" id="UP000028007"/>
    </source>
</evidence>
<dbReference type="OrthoDB" id="629929at2"/>
<protein>
    <submittedName>
        <fullName evidence="5">Transcriptional regulator</fullName>
    </submittedName>
</protein>
<keyword evidence="2" id="KW-0238">DNA-binding</keyword>
<accession>A0A081PIX6</accession>
<dbReference type="Proteomes" id="UP000028007">
    <property type="component" value="Unassembled WGS sequence"/>
</dbReference>
<feature type="domain" description="HTH araC/xylS-type" evidence="4">
    <location>
        <begin position="219"/>
        <end position="299"/>
    </location>
</feature>
<dbReference type="PANTHER" id="PTHR43280">
    <property type="entry name" value="ARAC-FAMILY TRANSCRIPTIONAL REGULATOR"/>
    <property type="match status" value="1"/>
</dbReference>
<dbReference type="GO" id="GO:0003700">
    <property type="term" value="F:DNA-binding transcription factor activity"/>
    <property type="evidence" value="ECO:0007669"/>
    <property type="project" value="InterPro"/>
</dbReference>
<dbReference type="PANTHER" id="PTHR43280:SF32">
    <property type="entry name" value="TRANSCRIPTIONAL REGULATORY PROTEIN"/>
    <property type="match status" value="1"/>
</dbReference>
<dbReference type="RefSeq" id="WP_037439412.1">
    <property type="nucleotide sequence ID" value="NZ_JNFF01000033.1"/>
</dbReference>
<dbReference type="Pfam" id="PF12833">
    <property type="entry name" value="HTH_18"/>
    <property type="match status" value="1"/>
</dbReference>
<evidence type="ECO:0000256" key="3">
    <source>
        <dbReference type="ARBA" id="ARBA00023163"/>
    </source>
</evidence>
<evidence type="ECO:0000256" key="1">
    <source>
        <dbReference type="ARBA" id="ARBA00023015"/>
    </source>
</evidence>
<organism evidence="5 6">
    <name type="scientific">Pedobacter antarcticus 4BY</name>
    <dbReference type="NCBI Taxonomy" id="1358423"/>
    <lineage>
        <taxon>Bacteria</taxon>
        <taxon>Pseudomonadati</taxon>
        <taxon>Bacteroidota</taxon>
        <taxon>Sphingobacteriia</taxon>
        <taxon>Sphingobacteriales</taxon>
        <taxon>Sphingobacteriaceae</taxon>
        <taxon>Pedobacter</taxon>
    </lineage>
</organism>
<dbReference type="GO" id="GO:0043565">
    <property type="term" value="F:sequence-specific DNA binding"/>
    <property type="evidence" value="ECO:0007669"/>
    <property type="project" value="InterPro"/>
</dbReference>
<comment type="caution">
    <text evidence="5">The sequence shown here is derived from an EMBL/GenBank/DDBJ whole genome shotgun (WGS) entry which is preliminary data.</text>
</comment>
<dbReference type="Gene3D" id="1.10.10.60">
    <property type="entry name" value="Homeodomain-like"/>
    <property type="match status" value="1"/>
</dbReference>
<dbReference type="InterPro" id="IPR009057">
    <property type="entry name" value="Homeodomain-like_sf"/>
</dbReference>